<accession>A0ABV6TCP7</accession>
<organism evidence="1 2">
    <name type="scientific">Streptomyces noboritoensis</name>
    <dbReference type="NCBI Taxonomy" id="67337"/>
    <lineage>
        <taxon>Bacteria</taxon>
        <taxon>Bacillati</taxon>
        <taxon>Actinomycetota</taxon>
        <taxon>Actinomycetes</taxon>
        <taxon>Kitasatosporales</taxon>
        <taxon>Streptomycetaceae</taxon>
        <taxon>Streptomyces</taxon>
    </lineage>
</organism>
<evidence type="ECO:0000313" key="2">
    <source>
        <dbReference type="Proteomes" id="UP001589887"/>
    </source>
</evidence>
<protein>
    <submittedName>
        <fullName evidence="1">Peptidoglycan-binding protein</fullName>
    </submittedName>
</protein>
<keyword evidence="2" id="KW-1185">Reference proteome</keyword>
<gene>
    <name evidence="1" type="ORF">ACFH04_07435</name>
</gene>
<dbReference type="InterPro" id="IPR036366">
    <property type="entry name" value="PGBDSf"/>
</dbReference>
<reference evidence="1 2" key="1">
    <citation type="submission" date="2024-09" db="EMBL/GenBank/DDBJ databases">
        <authorList>
            <person name="Sun Q."/>
            <person name="Mori K."/>
        </authorList>
    </citation>
    <scope>NUCLEOTIDE SEQUENCE [LARGE SCALE GENOMIC DNA]</scope>
    <source>
        <strain evidence="1 2">JCM 4557</strain>
    </source>
</reference>
<proteinExistence type="predicted"/>
<dbReference type="Proteomes" id="UP001589887">
    <property type="component" value="Unassembled WGS sequence"/>
</dbReference>
<comment type="caution">
    <text evidence="1">The sequence shown here is derived from an EMBL/GenBank/DDBJ whole genome shotgun (WGS) entry which is preliminary data.</text>
</comment>
<dbReference type="EMBL" id="JBHMQV010000007">
    <property type="protein sequence ID" value="MFC0843564.1"/>
    <property type="molecule type" value="Genomic_DNA"/>
</dbReference>
<dbReference type="Gene3D" id="1.10.101.10">
    <property type="entry name" value="PGBD-like superfamily/PGBD"/>
    <property type="match status" value="1"/>
</dbReference>
<name>A0ABV6TCP7_9ACTN</name>
<evidence type="ECO:0000313" key="1">
    <source>
        <dbReference type="EMBL" id="MFC0843564.1"/>
    </source>
</evidence>
<sequence length="58" mass="6097">MLNADGRKAGAVDGEVGPNTIKALQWLLQDVGLYDGPRDGIAGSKTKAAFWNYNATGC</sequence>